<evidence type="ECO:0000256" key="1">
    <source>
        <dbReference type="ARBA" id="ARBA00022723"/>
    </source>
</evidence>
<dbReference type="OrthoDB" id="153872at2759"/>
<dbReference type="CDD" id="cd19821">
    <property type="entry name" value="Bbox1_BBX-like"/>
    <property type="match status" value="1"/>
</dbReference>
<feature type="region of interest" description="Disordered" evidence="4">
    <location>
        <begin position="67"/>
        <end position="193"/>
    </location>
</feature>
<protein>
    <recommendedName>
        <fullName evidence="7">B box-type domain-containing protein</fullName>
    </recommendedName>
</protein>
<organism evidence="5 6">
    <name type="scientific">Nyssa sinensis</name>
    <dbReference type="NCBI Taxonomy" id="561372"/>
    <lineage>
        <taxon>Eukaryota</taxon>
        <taxon>Viridiplantae</taxon>
        <taxon>Streptophyta</taxon>
        <taxon>Embryophyta</taxon>
        <taxon>Tracheophyta</taxon>
        <taxon>Spermatophyta</taxon>
        <taxon>Magnoliopsida</taxon>
        <taxon>eudicotyledons</taxon>
        <taxon>Gunneridae</taxon>
        <taxon>Pentapetalae</taxon>
        <taxon>asterids</taxon>
        <taxon>Cornales</taxon>
        <taxon>Nyssaceae</taxon>
        <taxon>Nyssa</taxon>
    </lineage>
</organism>
<evidence type="ECO:0000256" key="3">
    <source>
        <dbReference type="ARBA" id="ARBA00022833"/>
    </source>
</evidence>
<sequence>MFCESDQASLCWDCDAEVHSANFLVARHSRSLLCHACQSPTAWSASGSKLGRTVSVCNSCAEGCEGMKDDRGGGEEESQGGNDDEIDAEDDYEGDDDDEDDDDDDELSGDDEDGDNQVVPWSSTPPPAANLHSEDDLGCSSSQRDNSTPSEAVAARPTGGGEATFVDSLMRPLKTRRTEPNSSSIVRCEPAGPRSASIVESLKRFHQQDMTSGNNASAAIADICKLSNNPAAVDFDSFEYS</sequence>
<dbReference type="GO" id="GO:0008270">
    <property type="term" value="F:zinc ion binding"/>
    <property type="evidence" value="ECO:0007669"/>
    <property type="project" value="UniProtKB-KW"/>
</dbReference>
<feature type="compositionally biased region" description="Polar residues" evidence="4">
    <location>
        <begin position="139"/>
        <end position="150"/>
    </location>
</feature>
<dbReference type="InterPro" id="IPR049808">
    <property type="entry name" value="CONSTANS-like_Bbox1"/>
</dbReference>
<feature type="compositionally biased region" description="Acidic residues" evidence="4">
    <location>
        <begin position="75"/>
        <end position="115"/>
    </location>
</feature>
<gene>
    <name evidence="5" type="ORF">F0562_008341</name>
</gene>
<keyword evidence="3" id="KW-0862">Zinc</keyword>
<proteinExistence type="predicted"/>
<evidence type="ECO:0000313" key="5">
    <source>
        <dbReference type="EMBL" id="KAA8526456.1"/>
    </source>
</evidence>
<dbReference type="AlphaFoldDB" id="A0A5J5A9G6"/>
<dbReference type="EMBL" id="CM018046">
    <property type="protein sequence ID" value="KAA8526456.1"/>
    <property type="molecule type" value="Genomic_DNA"/>
</dbReference>
<evidence type="ECO:0008006" key="7">
    <source>
        <dbReference type="Google" id="ProtNLM"/>
    </source>
</evidence>
<name>A0A5J5A9G6_9ASTE</name>
<keyword evidence="6" id="KW-1185">Reference proteome</keyword>
<dbReference type="Proteomes" id="UP000325577">
    <property type="component" value="Linkage Group LG3"/>
</dbReference>
<dbReference type="PANTHER" id="PTHR31717:SF60">
    <property type="entry name" value="B-BOX TYPE ZINC FINGER FAMILY PROTEIN"/>
    <property type="match status" value="1"/>
</dbReference>
<dbReference type="PANTHER" id="PTHR31717">
    <property type="entry name" value="ZINC FINGER PROTEIN CONSTANS-LIKE 10"/>
    <property type="match status" value="1"/>
</dbReference>
<accession>A0A5J5A9G6</accession>
<reference evidence="5 6" key="1">
    <citation type="submission" date="2019-09" db="EMBL/GenBank/DDBJ databases">
        <title>A chromosome-level genome assembly of the Chinese tupelo Nyssa sinensis.</title>
        <authorList>
            <person name="Yang X."/>
            <person name="Kang M."/>
            <person name="Yang Y."/>
            <person name="Xiong H."/>
            <person name="Wang M."/>
            <person name="Zhang Z."/>
            <person name="Wang Z."/>
            <person name="Wu H."/>
            <person name="Ma T."/>
            <person name="Liu J."/>
            <person name="Xi Z."/>
        </authorList>
    </citation>
    <scope>NUCLEOTIDE SEQUENCE [LARGE SCALE GENOMIC DNA]</scope>
    <source>
        <strain evidence="5">J267</strain>
        <tissue evidence="5">Leaf</tissue>
    </source>
</reference>
<evidence type="ECO:0000256" key="2">
    <source>
        <dbReference type="ARBA" id="ARBA00022771"/>
    </source>
</evidence>
<keyword evidence="1" id="KW-0479">Metal-binding</keyword>
<keyword evidence="2" id="KW-0863">Zinc-finger</keyword>
<evidence type="ECO:0000256" key="4">
    <source>
        <dbReference type="SAM" id="MobiDB-lite"/>
    </source>
</evidence>
<evidence type="ECO:0000313" key="6">
    <source>
        <dbReference type="Proteomes" id="UP000325577"/>
    </source>
</evidence>